<dbReference type="Pfam" id="PF04630">
    <property type="entry name" value="Phage_TTP_1"/>
    <property type="match status" value="1"/>
</dbReference>
<dbReference type="InterPro" id="IPR006490">
    <property type="entry name" value="Maj_tail_phi13"/>
</dbReference>
<accession>A0A5D4RFL7</accession>
<dbReference type="NCBIfam" id="TIGR01603">
    <property type="entry name" value="maj_tail_phi13"/>
    <property type="match status" value="1"/>
</dbReference>
<organism evidence="1 2">
    <name type="scientific">Bacillus infantis</name>
    <dbReference type="NCBI Taxonomy" id="324767"/>
    <lineage>
        <taxon>Bacteria</taxon>
        <taxon>Bacillati</taxon>
        <taxon>Bacillota</taxon>
        <taxon>Bacilli</taxon>
        <taxon>Bacillales</taxon>
        <taxon>Bacillaceae</taxon>
        <taxon>Bacillus</taxon>
    </lineage>
</organism>
<evidence type="ECO:0000313" key="1">
    <source>
        <dbReference type="EMBL" id="TYS50087.1"/>
    </source>
</evidence>
<reference evidence="1 2" key="1">
    <citation type="submission" date="2019-08" db="EMBL/GenBank/DDBJ databases">
        <title>Bacillus genomes from the desert of Cuatro Cienegas, Coahuila.</title>
        <authorList>
            <person name="Olmedo-Alvarez G."/>
        </authorList>
    </citation>
    <scope>NUCLEOTIDE SEQUENCE [LARGE SCALE GENOMIC DNA]</scope>
    <source>
        <strain evidence="1 2">CH446_14T</strain>
    </source>
</reference>
<gene>
    <name evidence="1" type="ORF">FZD51_05905</name>
</gene>
<dbReference type="EMBL" id="VTER01000003">
    <property type="protein sequence ID" value="TYS50087.1"/>
    <property type="molecule type" value="Genomic_DNA"/>
</dbReference>
<dbReference type="InterPro" id="IPR006724">
    <property type="entry name" value="Phage_TTP"/>
</dbReference>
<sequence>MATIGLKNLHFAKLLKDDETGATYEPPKRIAPAISVGMNTSSNTSTLYADDGPAATDSSLGTTELTINTSDLPIAVEAELLGHTINESGVMVENADDVAPYVAIGFMSRTSDGGEMFVWLLKGKFSIPQQNHQTKGENIEYQTPTITGQFLKRDFDGDWRYKVKSNDVGVDQALTANWFTEEVISTGEYAPVA</sequence>
<dbReference type="Proteomes" id="UP000322139">
    <property type="component" value="Unassembled WGS sequence"/>
</dbReference>
<evidence type="ECO:0000313" key="2">
    <source>
        <dbReference type="Proteomes" id="UP000322139"/>
    </source>
</evidence>
<protein>
    <submittedName>
        <fullName evidence="1">Phage tail protein</fullName>
    </submittedName>
</protein>
<name>A0A5D4RFL7_9BACI</name>
<dbReference type="RefSeq" id="WP_148973916.1">
    <property type="nucleotide sequence ID" value="NZ_VTER01000003.1"/>
</dbReference>
<dbReference type="AlphaFoldDB" id="A0A5D4RFL7"/>
<comment type="caution">
    <text evidence="1">The sequence shown here is derived from an EMBL/GenBank/DDBJ whole genome shotgun (WGS) entry which is preliminary data.</text>
</comment>
<proteinExistence type="predicted"/>